<accession>A0ABP8GH47</accession>
<dbReference type="InterPro" id="IPR006311">
    <property type="entry name" value="TAT_signal"/>
</dbReference>
<keyword evidence="3" id="KW-1185">Reference proteome</keyword>
<name>A0ABP8GH47_9SPHI</name>
<evidence type="ECO:0000313" key="3">
    <source>
        <dbReference type="Proteomes" id="UP001500582"/>
    </source>
</evidence>
<organism evidence="2 3">
    <name type="scientific">Mucilaginibacter gynuensis</name>
    <dbReference type="NCBI Taxonomy" id="1302236"/>
    <lineage>
        <taxon>Bacteria</taxon>
        <taxon>Pseudomonadati</taxon>
        <taxon>Bacteroidota</taxon>
        <taxon>Sphingobacteriia</taxon>
        <taxon>Sphingobacteriales</taxon>
        <taxon>Sphingobacteriaceae</taxon>
        <taxon>Mucilaginibacter</taxon>
    </lineage>
</organism>
<dbReference type="PROSITE" id="PS51318">
    <property type="entry name" value="TAT"/>
    <property type="match status" value="1"/>
</dbReference>
<gene>
    <name evidence="2" type="ORF">GCM10023149_25420</name>
</gene>
<sequence>MAIRSQSTSVSYQFRKFIKITTMENNTSPRRDFIKKSVAMSAGLTLAGSLLQSFNAEAGLAPGSPMAANEKEFRMGVIGPAELSLATSQIAVNKATNKNAKEFAGFELGEAIAVTGVLKDLGTAVPPMDAKAKATLEKIKSTPAGPEFDKIYIKAQLENHEFLRDLAQNYISKGKLAGAAENQGRHLATLSLAVFKEHVAITSRILKELGA</sequence>
<evidence type="ECO:0000313" key="2">
    <source>
        <dbReference type="EMBL" id="GAA4324054.1"/>
    </source>
</evidence>
<comment type="caution">
    <text evidence="2">The sequence shown here is derived from an EMBL/GenBank/DDBJ whole genome shotgun (WGS) entry which is preliminary data.</text>
</comment>
<reference evidence="3" key="1">
    <citation type="journal article" date="2019" name="Int. J. Syst. Evol. Microbiol.">
        <title>The Global Catalogue of Microorganisms (GCM) 10K type strain sequencing project: providing services to taxonomists for standard genome sequencing and annotation.</title>
        <authorList>
            <consortium name="The Broad Institute Genomics Platform"/>
            <consortium name="The Broad Institute Genome Sequencing Center for Infectious Disease"/>
            <person name="Wu L."/>
            <person name="Ma J."/>
        </authorList>
    </citation>
    <scope>NUCLEOTIDE SEQUENCE [LARGE SCALE GENOMIC DNA]</scope>
    <source>
        <strain evidence="3">JCM 17705</strain>
    </source>
</reference>
<dbReference type="EMBL" id="BAABFT010000005">
    <property type="protein sequence ID" value="GAA4324054.1"/>
    <property type="molecule type" value="Genomic_DNA"/>
</dbReference>
<proteinExistence type="predicted"/>
<evidence type="ECO:0000259" key="1">
    <source>
        <dbReference type="Pfam" id="PF13628"/>
    </source>
</evidence>
<dbReference type="Pfam" id="PF13628">
    <property type="entry name" value="DUF4142"/>
    <property type="match status" value="1"/>
</dbReference>
<dbReference type="InterPro" id="IPR025419">
    <property type="entry name" value="DUF4142"/>
</dbReference>
<feature type="domain" description="DUF4142" evidence="1">
    <location>
        <begin position="85"/>
        <end position="178"/>
    </location>
</feature>
<dbReference type="Proteomes" id="UP001500582">
    <property type="component" value="Unassembled WGS sequence"/>
</dbReference>
<protein>
    <recommendedName>
        <fullName evidence="1">DUF4142 domain-containing protein</fullName>
    </recommendedName>
</protein>